<feature type="chain" id="PRO_5047137261" description="Tetratricopeptide repeat protein" evidence="1">
    <location>
        <begin position="22"/>
        <end position="455"/>
    </location>
</feature>
<keyword evidence="3" id="KW-1185">Reference proteome</keyword>
<dbReference type="SUPFAM" id="SSF48452">
    <property type="entry name" value="TPR-like"/>
    <property type="match status" value="1"/>
</dbReference>
<dbReference type="Gene3D" id="1.25.40.10">
    <property type="entry name" value="Tetratricopeptide repeat domain"/>
    <property type="match status" value="1"/>
</dbReference>
<dbReference type="EMBL" id="JAQGEF010000005">
    <property type="protein sequence ID" value="MDA3614371.1"/>
    <property type="molecule type" value="Genomic_DNA"/>
</dbReference>
<dbReference type="Proteomes" id="UP001210231">
    <property type="component" value="Unassembled WGS sequence"/>
</dbReference>
<evidence type="ECO:0000313" key="2">
    <source>
        <dbReference type="EMBL" id="MDA3614371.1"/>
    </source>
</evidence>
<reference evidence="2 3" key="1">
    <citation type="submission" date="2022-12" db="EMBL/GenBank/DDBJ databases">
        <title>Chitinophagaceae gen. sp. nov., a new member of the family Chitinophagaceae, isolated from soil in a chemical factory.</title>
        <authorList>
            <person name="Ke Z."/>
        </authorList>
    </citation>
    <scope>NUCLEOTIDE SEQUENCE [LARGE SCALE GENOMIC DNA]</scope>
    <source>
        <strain evidence="2 3">LY-5</strain>
    </source>
</reference>
<evidence type="ECO:0000256" key="1">
    <source>
        <dbReference type="SAM" id="SignalP"/>
    </source>
</evidence>
<keyword evidence="1" id="KW-0732">Signal</keyword>
<organism evidence="2 3">
    <name type="scientific">Polluticaenibacter yanchengensis</name>
    <dbReference type="NCBI Taxonomy" id="3014562"/>
    <lineage>
        <taxon>Bacteria</taxon>
        <taxon>Pseudomonadati</taxon>
        <taxon>Bacteroidota</taxon>
        <taxon>Chitinophagia</taxon>
        <taxon>Chitinophagales</taxon>
        <taxon>Chitinophagaceae</taxon>
        <taxon>Polluticaenibacter</taxon>
    </lineage>
</organism>
<evidence type="ECO:0000313" key="3">
    <source>
        <dbReference type="Proteomes" id="UP001210231"/>
    </source>
</evidence>
<sequence>MKKLILSLAVLTIGVSGFSQNYTDIKNLVILKKLPEAKAAFEKALAEDKKDKFKGKAETYALKAIIYSQLAADNPKSPESVALTNEANAALEKYKEMDPGFKLLLNNQDIYYNAPILIYGNYFNQGLDAYNKKNYQESFDDFKKVVSYSDFLIANKMTDMVLDTNAVLLAGASAQSLKQDDVAAKYFEKLANAKVGGKENEFLYHFLAANSMKSLDFDGFNKYIKLGREVFPGDKNFDYDDVDYILQVTDPELKSKLIAKKSELDPLNVKLQETIATDIFDKLNSKEEGATLPENADELEKQMVAAFLKSAQANPKNGFPYSNLANHFINKNTKVAKEQEAFREKVRAANAAKKPAKPGVKVAEDPEITKEREALKVKYNESLDQALEYFEKAVNVYSKLETPTTQEKQQWRNAVSYLIDLNAEKKNASKLKPADYNKYEKEENKWKKVYDTLSY</sequence>
<feature type="signal peptide" evidence="1">
    <location>
        <begin position="1"/>
        <end position="21"/>
    </location>
</feature>
<accession>A0ABT4UHU2</accession>
<protein>
    <recommendedName>
        <fullName evidence="4">Tetratricopeptide repeat protein</fullName>
    </recommendedName>
</protein>
<dbReference type="RefSeq" id="WP_407030699.1">
    <property type="nucleotide sequence ID" value="NZ_JAQGEF010000005.1"/>
</dbReference>
<proteinExistence type="predicted"/>
<comment type="caution">
    <text evidence="2">The sequence shown here is derived from an EMBL/GenBank/DDBJ whole genome shotgun (WGS) entry which is preliminary data.</text>
</comment>
<dbReference type="InterPro" id="IPR011990">
    <property type="entry name" value="TPR-like_helical_dom_sf"/>
</dbReference>
<evidence type="ECO:0008006" key="4">
    <source>
        <dbReference type="Google" id="ProtNLM"/>
    </source>
</evidence>
<name>A0ABT4UHU2_9BACT</name>
<gene>
    <name evidence="2" type="ORF">O3P16_06095</name>
</gene>